<dbReference type="OrthoDB" id="4496419at2"/>
<dbReference type="PANTHER" id="PTHR42923">
    <property type="entry name" value="PROTOPORPHYRINOGEN OXIDASE"/>
    <property type="match status" value="1"/>
</dbReference>
<dbReference type="GO" id="GO:0016491">
    <property type="term" value="F:oxidoreductase activity"/>
    <property type="evidence" value="ECO:0007669"/>
    <property type="project" value="InterPro"/>
</dbReference>
<comment type="caution">
    <text evidence="2">The sequence shown here is derived from an EMBL/GenBank/DDBJ whole genome shotgun (WGS) entry which is preliminary data.</text>
</comment>
<organism evidence="2 3">
    <name type="scientific">Gordonia soli NBRC 108243</name>
    <dbReference type="NCBI Taxonomy" id="1223545"/>
    <lineage>
        <taxon>Bacteria</taxon>
        <taxon>Bacillati</taxon>
        <taxon>Actinomycetota</taxon>
        <taxon>Actinomycetes</taxon>
        <taxon>Mycobacteriales</taxon>
        <taxon>Gordoniaceae</taxon>
        <taxon>Gordonia</taxon>
    </lineage>
</organism>
<dbReference type="InterPro" id="IPR036188">
    <property type="entry name" value="FAD/NAD-bd_sf"/>
</dbReference>
<protein>
    <submittedName>
        <fullName evidence="2">Protoporphyrinogen oxidase</fullName>
    </submittedName>
</protein>
<evidence type="ECO:0000313" key="2">
    <source>
        <dbReference type="EMBL" id="GAC68881.1"/>
    </source>
</evidence>
<accession>M0QKU5</accession>
<dbReference type="SUPFAM" id="SSF51905">
    <property type="entry name" value="FAD/NAD(P)-binding domain"/>
    <property type="match status" value="1"/>
</dbReference>
<dbReference type="AlphaFoldDB" id="M0QKU5"/>
<evidence type="ECO:0000313" key="3">
    <source>
        <dbReference type="Proteomes" id="UP000011666"/>
    </source>
</evidence>
<dbReference type="Gene3D" id="3.90.660.20">
    <property type="entry name" value="Protoporphyrinogen oxidase, mitochondrial, domain 2"/>
    <property type="match status" value="1"/>
</dbReference>
<sequence>MSPRIAVVGAGVSGLTAAFRLRRRLGPDARIDVYEPGASVGGILTTVDVGGRSVDVGAEAFIVRRPEAVDLIAELGLTDRVVAPTGARPAVWADGRLHDLPRPALMGIPADADAVEGLADPADVERTRAEAQRPWQWTPGADPSIGELVADRFGPSVVARSVDPMLGGVYSSLAGDIGVREALPALAAKLDAGAPGLTAAVGELVGVSAASGPVFGTLLGGYRELVDALVAAAAADVRTHSVVTGLSRTSAGWSLLAGDRDTGAGETYDGVVLAVPAWTAGIILSGVAGESAAILRSVERASSVVVSLAFEPGSVLPQHSGVLVATGEDLHAKAFTFSSRKWAHLDGDGPVSVRASFGRFGQAVPDDCVEPGVDDRIRREALADLDRVCAAAGVPAISARLADHRVQRWTNGLPRYAPGHLAAMADAYAARPEGVVLAGSAYAGVGVPACIGQATRAVDDLLADLDRDRST</sequence>
<dbReference type="eggNOG" id="COG1232">
    <property type="taxonomic scope" value="Bacteria"/>
</dbReference>
<proteinExistence type="predicted"/>
<dbReference type="Pfam" id="PF01593">
    <property type="entry name" value="Amino_oxidase"/>
    <property type="match status" value="1"/>
</dbReference>
<dbReference type="STRING" id="1223545.GS4_19_00710"/>
<dbReference type="InterPro" id="IPR050464">
    <property type="entry name" value="Zeta_carotene_desat/Oxidored"/>
</dbReference>
<dbReference type="Gene3D" id="3.50.50.60">
    <property type="entry name" value="FAD/NAD(P)-binding domain"/>
    <property type="match status" value="1"/>
</dbReference>
<keyword evidence="3" id="KW-1185">Reference proteome</keyword>
<feature type="domain" description="Amine oxidase" evidence="1">
    <location>
        <begin position="12"/>
        <end position="462"/>
    </location>
</feature>
<gene>
    <name evidence="2" type="primary">hemG</name>
    <name evidence="2" type="ORF">GS4_19_00710</name>
</gene>
<evidence type="ECO:0000259" key="1">
    <source>
        <dbReference type="Pfam" id="PF01593"/>
    </source>
</evidence>
<dbReference type="RefSeq" id="WP_007621393.1">
    <property type="nucleotide sequence ID" value="NZ_BANX01000019.1"/>
</dbReference>
<dbReference type="Gene3D" id="1.10.3110.10">
    <property type="entry name" value="protoporphyrinogen ix oxidase, domain 3"/>
    <property type="match status" value="1"/>
</dbReference>
<name>M0QKU5_9ACTN</name>
<dbReference type="InterPro" id="IPR002937">
    <property type="entry name" value="Amino_oxidase"/>
</dbReference>
<reference evidence="2 3" key="1">
    <citation type="submission" date="2013-01" db="EMBL/GenBank/DDBJ databases">
        <title>Whole genome shotgun sequence of Gordonia soli NBRC 108243.</title>
        <authorList>
            <person name="Isaki-Nakamura S."/>
            <person name="Hosoyama A."/>
            <person name="Tsuchikane K."/>
            <person name="Ando Y."/>
            <person name="Baba S."/>
            <person name="Ohji S."/>
            <person name="Hamada M."/>
            <person name="Tamura T."/>
            <person name="Yamazoe A."/>
            <person name="Yamazaki S."/>
            <person name="Fujita N."/>
        </authorList>
    </citation>
    <scope>NUCLEOTIDE SEQUENCE [LARGE SCALE GENOMIC DNA]</scope>
    <source>
        <strain evidence="2 3">NBRC 108243</strain>
    </source>
</reference>
<dbReference type="PANTHER" id="PTHR42923:SF3">
    <property type="entry name" value="PROTOPORPHYRINOGEN OXIDASE"/>
    <property type="match status" value="1"/>
</dbReference>
<dbReference type="Proteomes" id="UP000011666">
    <property type="component" value="Unassembled WGS sequence"/>
</dbReference>
<dbReference type="SUPFAM" id="SSF54373">
    <property type="entry name" value="FAD-linked reductases, C-terminal domain"/>
    <property type="match status" value="1"/>
</dbReference>
<dbReference type="EMBL" id="BANX01000019">
    <property type="protein sequence ID" value="GAC68881.1"/>
    <property type="molecule type" value="Genomic_DNA"/>
</dbReference>